<accession>C9ZFM2</accession>
<organism evidence="2 3">
    <name type="scientific">Streptomyces scabiei (strain 87.22)</name>
    <dbReference type="NCBI Taxonomy" id="680198"/>
    <lineage>
        <taxon>Bacteria</taxon>
        <taxon>Bacillati</taxon>
        <taxon>Actinomycetota</taxon>
        <taxon>Actinomycetes</taxon>
        <taxon>Kitasatosporales</taxon>
        <taxon>Streptomycetaceae</taxon>
        <taxon>Streptomyces</taxon>
    </lineage>
</organism>
<dbReference type="AlphaFoldDB" id="C9ZFM2"/>
<keyword evidence="1" id="KW-0812">Transmembrane</keyword>
<dbReference type="Proteomes" id="UP000001444">
    <property type="component" value="Chromosome"/>
</dbReference>
<sequence>MNNVFVSFMRTFVPYGVGLVLTATGWLGIPVDSEAAAGAVSLGLAAAYYAVFRLLEELAERMAWQPLQTLAGIFLGWARPPQYVGPITAPVRMKLDQAAMREDIDTFVRYLGNAVDPQGGVTGDGPGKRRRIDPRL</sequence>
<dbReference type="HOGENOM" id="CLU_1874352_0_0_11"/>
<dbReference type="STRING" id="680198.SCAB_65091"/>
<keyword evidence="3" id="KW-1185">Reference proteome</keyword>
<dbReference type="KEGG" id="scb:SCAB_65091"/>
<dbReference type="EMBL" id="FN554889">
    <property type="protein sequence ID" value="CBG73512.1"/>
    <property type="molecule type" value="Genomic_DNA"/>
</dbReference>
<evidence type="ECO:0000313" key="2">
    <source>
        <dbReference type="EMBL" id="CBG73512.1"/>
    </source>
</evidence>
<reference evidence="2 3" key="1">
    <citation type="journal article" date="2010" name="Mol. Plant Microbe Interact.">
        <title>Streptomyces scabies 87-22 contains a coronafacic acid-like biosynthetic cluster that contributes to plant-microbe interactions.</title>
        <authorList>
            <person name="Bignell D.R."/>
            <person name="Seipke R.F."/>
            <person name="Huguet-Tapia J.C."/>
            <person name="Chambers A.H."/>
            <person name="Parry R.J."/>
            <person name="Loria R."/>
        </authorList>
    </citation>
    <scope>NUCLEOTIDE SEQUENCE [LARGE SCALE GENOMIC DNA]</scope>
    <source>
        <strain evidence="2 3">87.22</strain>
    </source>
</reference>
<name>C9ZFM2_STRSW</name>
<evidence type="ECO:0000256" key="1">
    <source>
        <dbReference type="SAM" id="Phobius"/>
    </source>
</evidence>
<feature type="transmembrane region" description="Helical" evidence="1">
    <location>
        <begin position="35"/>
        <end position="55"/>
    </location>
</feature>
<feature type="transmembrane region" description="Helical" evidence="1">
    <location>
        <begin position="12"/>
        <end position="29"/>
    </location>
</feature>
<proteinExistence type="predicted"/>
<gene>
    <name evidence="2" type="ordered locus">SCAB_65091</name>
</gene>
<protein>
    <submittedName>
        <fullName evidence="2">Putative secreted protein</fullName>
    </submittedName>
</protein>
<dbReference type="GeneID" id="25123616"/>
<keyword evidence="1" id="KW-0472">Membrane</keyword>
<dbReference type="RefSeq" id="WP_013004069.1">
    <property type="nucleotide sequence ID" value="NC_013929.1"/>
</dbReference>
<keyword evidence="1" id="KW-1133">Transmembrane helix</keyword>
<dbReference type="eggNOG" id="ENOG5031UNE">
    <property type="taxonomic scope" value="Bacteria"/>
</dbReference>
<evidence type="ECO:0000313" key="3">
    <source>
        <dbReference type="Proteomes" id="UP000001444"/>
    </source>
</evidence>